<accession>A0ACC2X1M4</accession>
<sequence>MELPAPPSLENDDTCGAPPESSTTAETSGQEWYDIEFTHHRNYLDCWSDGAVTEGSYTRAPFGYLLTGQRFISDETSTKWTDAEKLAFFGSLARRSRWQPDLIAQDIGGSKTQAQVVQYIEALERERRILKVFQRPRKTHLRKQGWMSGLAPAAREVTSARIEWEESMAERLEVKEAKLEEEAGRNTAREEQVRKLEQVFNAHRKEVIEMEKSLDKDLQSMRPRRLEILKRAKTSLDAVAETAKADYAAVGVEKVLRTCDENGLKVLDVLVKQAAERSTHNAPDAQVAGRKGSTEAQPEGAETTLNHSANQTLPPPPPIEASTPRPRAVSTEVERLDRERYAYLSRFPVRRLSEKQKAERQMLAKRIRMREKRREGRAAPSTMGTQNANGNNSGERANASPPRHENREDSSNLPSSSADTTATSGNAPNTSVTTGILRTLPTSDVKSVPVTPLDLTSHRTHRKDTLEKHALRIEQEQYEKARVEYLSRIPLDDLTEDQRHEKKLLTGRIRAREKYRAKAAAKVGIKIEEQLGAEVVDAPAADIRLLILHEKKRKREKAEGGASNAGSESGGKGTKAERQAKGHERYKAEEEEYERLLALSRSSKTLSEEEKERKKKLRGRIKSREWARARYAKVITVGLNGADDVKSTPNSQGDRSVDGKERDIDDRNASSAATQPATNESRPAGGVTIGSVATQLPKPAKRKRYMNQQHKEELEAQKLRRYRDERKEYRRLRALSHSETAMSPEDTLKMRKLGRRIACRKWKRRQADAKNCTGPDQRTSNGGQAADGAETGSKRMAKGSRVPKDTTLQTDGDLTDSVSSRLSGESSTQHQRLFRTAEQESAARAHPSALTRASKSLTARRRGGNQYDKDGIGKTRFGQEVRSYRDVIVADLLAWMEDFDGEFEDEFRLFLRMDAKSVAEALPRFAYTPQVLTFVKTRRVELLDLPGIANLLKHAKGEEGHMVDLTQLLASLETISNLIRNTLKICIELNNDPRRHEPATTPIDHDTIVVGLSLLGQHSSGVSSQQEKGDEGPRPAVGQAEPRIPDAEWVDMVDPTDGLFEENPLAECDADAEAEDIRLLEVEQQQAVLDKVEDQEYEARIAQAIRQPDAVVMGDAALPMLENDTFDWMMYEQAKDSKWRQLQRIVCEQSIPTTWEPGHPGPLENPLFGKQYTNTTGCAGSGSNVSGIPCTIGEVSSGSSAPTNPPRAFPRPTKTGPKLRSRKKTSSWIPTRRTIVREAGEADTAMVDGDGAQDA</sequence>
<keyword evidence="2" id="KW-1185">Reference proteome</keyword>
<evidence type="ECO:0000313" key="2">
    <source>
        <dbReference type="Proteomes" id="UP001230649"/>
    </source>
</evidence>
<reference evidence="1" key="1">
    <citation type="submission" date="2023-04" db="EMBL/GenBank/DDBJ databases">
        <title>Draft Genome sequencing of Naganishia species isolated from polar environments using Oxford Nanopore Technology.</title>
        <authorList>
            <person name="Leo P."/>
            <person name="Venkateswaran K."/>
        </authorList>
    </citation>
    <scope>NUCLEOTIDE SEQUENCE</scope>
    <source>
        <strain evidence="1">MNA-CCFEE 5262</strain>
    </source>
</reference>
<dbReference type="Proteomes" id="UP001230649">
    <property type="component" value="Unassembled WGS sequence"/>
</dbReference>
<protein>
    <submittedName>
        <fullName evidence="1">Uncharacterized protein</fullName>
    </submittedName>
</protein>
<dbReference type="EMBL" id="JASBWS010000002">
    <property type="protein sequence ID" value="KAJ9117319.1"/>
    <property type="molecule type" value="Genomic_DNA"/>
</dbReference>
<comment type="caution">
    <text evidence="1">The sequence shown here is derived from an EMBL/GenBank/DDBJ whole genome shotgun (WGS) entry which is preliminary data.</text>
</comment>
<proteinExistence type="predicted"/>
<gene>
    <name evidence="1" type="ORF">QFC20_000466</name>
</gene>
<name>A0ACC2X1M4_9TREE</name>
<organism evidence="1 2">
    <name type="scientific">Naganishia adeliensis</name>
    <dbReference type="NCBI Taxonomy" id="92952"/>
    <lineage>
        <taxon>Eukaryota</taxon>
        <taxon>Fungi</taxon>
        <taxon>Dikarya</taxon>
        <taxon>Basidiomycota</taxon>
        <taxon>Agaricomycotina</taxon>
        <taxon>Tremellomycetes</taxon>
        <taxon>Filobasidiales</taxon>
        <taxon>Filobasidiaceae</taxon>
        <taxon>Naganishia</taxon>
    </lineage>
</organism>
<evidence type="ECO:0000313" key="1">
    <source>
        <dbReference type="EMBL" id="KAJ9117319.1"/>
    </source>
</evidence>